<protein>
    <submittedName>
        <fullName evidence="4">60S ribosomal protein L36, putative</fullName>
    </submittedName>
</protein>
<dbReference type="Gene3D" id="1.10.10.1760">
    <property type="entry name" value="60S ribosomal protein L36"/>
    <property type="match status" value="1"/>
</dbReference>
<keyword evidence="5" id="KW-1185">Reference proteome</keyword>
<dbReference type="RefSeq" id="XP_004257065.1">
    <property type="nucleotide sequence ID" value="XM_004257017.1"/>
</dbReference>
<dbReference type="Pfam" id="PF01158">
    <property type="entry name" value="Ribosomal_L36e"/>
    <property type="match status" value="1"/>
</dbReference>
<dbReference type="VEuPathDB" id="AmoebaDB:EIN_504600"/>
<name>A0A0A1U7H8_ENTIV</name>
<evidence type="ECO:0000256" key="3">
    <source>
        <dbReference type="ARBA" id="ARBA00023274"/>
    </source>
</evidence>
<sequence length="105" mass="11999">MGRGVAVGLKKGFPVHRLSKPRQISRPISKTKMLVEDVTREAAGFSPYERHMMDLLRRGLDKKALKYAKKQLGTHKRGLAKREELSRVLEAIRVAHAHHAEHQEK</sequence>
<evidence type="ECO:0000313" key="4">
    <source>
        <dbReference type="EMBL" id="ELP90294.1"/>
    </source>
</evidence>
<dbReference type="AlphaFoldDB" id="A0A0A1U7H8"/>
<dbReference type="InterPro" id="IPR038097">
    <property type="entry name" value="Ribosomal_eL36_sf"/>
</dbReference>
<keyword evidence="2 4" id="KW-0689">Ribosomal protein</keyword>
<dbReference type="OrthoDB" id="25649at2759"/>
<evidence type="ECO:0000256" key="2">
    <source>
        <dbReference type="ARBA" id="ARBA00022980"/>
    </source>
</evidence>
<dbReference type="GeneID" id="14889253"/>
<accession>A0A0A1U7H8</accession>
<dbReference type="KEGG" id="eiv:EIN_504600"/>
<organism evidence="4 5">
    <name type="scientific">Entamoeba invadens IP1</name>
    <dbReference type="NCBI Taxonomy" id="370355"/>
    <lineage>
        <taxon>Eukaryota</taxon>
        <taxon>Amoebozoa</taxon>
        <taxon>Evosea</taxon>
        <taxon>Archamoebae</taxon>
        <taxon>Mastigamoebida</taxon>
        <taxon>Entamoebidae</taxon>
        <taxon>Entamoeba</taxon>
    </lineage>
</organism>
<keyword evidence="3" id="KW-0687">Ribonucleoprotein</keyword>
<dbReference type="InterPro" id="IPR000509">
    <property type="entry name" value="Ribosomal_eL36"/>
</dbReference>
<dbReference type="EMBL" id="KB206500">
    <property type="protein sequence ID" value="ELP90294.1"/>
    <property type="molecule type" value="Genomic_DNA"/>
</dbReference>
<dbReference type="GO" id="GO:0003735">
    <property type="term" value="F:structural constituent of ribosome"/>
    <property type="evidence" value="ECO:0007669"/>
    <property type="project" value="InterPro"/>
</dbReference>
<dbReference type="OMA" id="HICAKRR"/>
<dbReference type="Proteomes" id="UP000014680">
    <property type="component" value="Unassembled WGS sequence"/>
</dbReference>
<evidence type="ECO:0000256" key="1">
    <source>
        <dbReference type="ARBA" id="ARBA00006509"/>
    </source>
</evidence>
<dbReference type="PANTHER" id="PTHR10114">
    <property type="entry name" value="60S RIBOSOMAL PROTEIN L36"/>
    <property type="match status" value="1"/>
</dbReference>
<reference evidence="4 5" key="1">
    <citation type="submission" date="2012-10" db="EMBL/GenBank/DDBJ databases">
        <authorList>
            <person name="Zafar N."/>
            <person name="Inman J."/>
            <person name="Hall N."/>
            <person name="Lorenzi H."/>
            <person name="Caler E."/>
        </authorList>
    </citation>
    <scope>NUCLEOTIDE SEQUENCE [LARGE SCALE GENOMIC DNA]</scope>
    <source>
        <strain evidence="4 5">IP1</strain>
    </source>
</reference>
<evidence type="ECO:0000313" key="5">
    <source>
        <dbReference type="Proteomes" id="UP000014680"/>
    </source>
</evidence>
<gene>
    <name evidence="4" type="ORF">EIN_504600</name>
</gene>
<dbReference type="GO" id="GO:0006412">
    <property type="term" value="P:translation"/>
    <property type="evidence" value="ECO:0007669"/>
    <property type="project" value="InterPro"/>
</dbReference>
<dbReference type="GO" id="GO:0005840">
    <property type="term" value="C:ribosome"/>
    <property type="evidence" value="ECO:0007669"/>
    <property type="project" value="UniProtKB-KW"/>
</dbReference>
<comment type="similarity">
    <text evidence="1">Belongs to the eukaryotic ribosomal protein eL36 family.</text>
</comment>
<proteinExistence type="inferred from homology"/>
<dbReference type="FunFam" id="1.10.10.1760:FF:000001">
    <property type="entry name" value="60S ribosomal protein L36"/>
    <property type="match status" value="1"/>
</dbReference>
<dbReference type="GO" id="GO:1990904">
    <property type="term" value="C:ribonucleoprotein complex"/>
    <property type="evidence" value="ECO:0007669"/>
    <property type="project" value="UniProtKB-KW"/>
</dbReference>